<reference evidence="2 3" key="1">
    <citation type="submission" date="2019-10" db="EMBL/GenBank/DDBJ databases">
        <authorList>
            <person name="Palmer J.M."/>
        </authorList>
    </citation>
    <scope>NUCLEOTIDE SEQUENCE [LARGE SCALE GENOMIC DNA]</scope>
    <source>
        <strain evidence="2 3">TWF506</strain>
    </source>
</reference>
<evidence type="ECO:0000256" key="1">
    <source>
        <dbReference type="SAM" id="MobiDB-lite"/>
    </source>
</evidence>
<feature type="region of interest" description="Disordered" evidence="1">
    <location>
        <begin position="1"/>
        <end position="76"/>
    </location>
</feature>
<name>A0AAN8NYF9_9PEZI</name>
<evidence type="ECO:0000313" key="3">
    <source>
        <dbReference type="Proteomes" id="UP001307849"/>
    </source>
</evidence>
<feature type="compositionally biased region" description="Basic residues" evidence="1">
    <location>
        <begin position="1"/>
        <end position="10"/>
    </location>
</feature>
<sequence>MARKGRKRPNPRSFEPEGPPSLTQSGGTSQLPYGRDDPPMAPEENPQGSILPEALSWPMANETGLGGQSSSESQAPLTVTDITPKSEDDQSSEALEINSDFTCPPADETIAEELELLQCSDGASIDIPIEIIQDYDLIVFACPYENSDREGLKLLVSRQVLSISSPIFKALLTLSEGVAENETGILQIYCNYPSALSIIFRLLHYDAPEDLFDIDFACFVQIGVLCEEYELHYALRPWMYIWSQKHVQYALDPGYEDWLFISKYFGAGEKLEELIELLVDQCSVISECGTYLLRREEKVSIKHWPQDILGKSYFSDKEGKNKIAGIQISQNYRHADSARHRL</sequence>
<dbReference type="Proteomes" id="UP001307849">
    <property type="component" value="Unassembled WGS sequence"/>
</dbReference>
<proteinExistence type="predicted"/>
<comment type="caution">
    <text evidence="2">The sequence shown here is derived from an EMBL/GenBank/DDBJ whole genome shotgun (WGS) entry which is preliminary data.</text>
</comment>
<organism evidence="2 3">
    <name type="scientific">Arthrobotrys conoides</name>
    <dbReference type="NCBI Taxonomy" id="74498"/>
    <lineage>
        <taxon>Eukaryota</taxon>
        <taxon>Fungi</taxon>
        <taxon>Dikarya</taxon>
        <taxon>Ascomycota</taxon>
        <taxon>Pezizomycotina</taxon>
        <taxon>Orbiliomycetes</taxon>
        <taxon>Orbiliales</taxon>
        <taxon>Orbiliaceae</taxon>
        <taxon>Arthrobotrys</taxon>
    </lineage>
</organism>
<dbReference type="EMBL" id="JAVHJM010000001">
    <property type="protein sequence ID" value="KAK6519761.1"/>
    <property type="molecule type" value="Genomic_DNA"/>
</dbReference>
<keyword evidence="3" id="KW-1185">Reference proteome</keyword>
<protein>
    <recommendedName>
        <fullName evidence="4">BTB domain-containing protein</fullName>
    </recommendedName>
</protein>
<feature type="compositionally biased region" description="Polar residues" evidence="1">
    <location>
        <begin position="21"/>
        <end position="31"/>
    </location>
</feature>
<dbReference type="AlphaFoldDB" id="A0AAN8NYF9"/>
<accession>A0AAN8NYF9</accession>
<gene>
    <name evidence="2" type="ORF">TWF506_000059</name>
</gene>
<evidence type="ECO:0000313" key="2">
    <source>
        <dbReference type="EMBL" id="KAK6519761.1"/>
    </source>
</evidence>
<evidence type="ECO:0008006" key="4">
    <source>
        <dbReference type="Google" id="ProtNLM"/>
    </source>
</evidence>